<organism evidence="2 3">
    <name type="scientific">Metarhizium anisopliae (strain ARSEF 549)</name>
    <dbReference type="NCBI Taxonomy" id="3151832"/>
    <lineage>
        <taxon>Eukaryota</taxon>
        <taxon>Fungi</taxon>
        <taxon>Dikarya</taxon>
        <taxon>Ascomycota</taxon>
        <taxon>Pezizomycotina</taxon>
        <taxon>Sordariomycetes</taxon>
        <taxon>Hypocreomycetidae</taxon>
        <taxon>Hypocreales</taxon>
        <taxon>Clavicipitaceae</taxon>
        <taxon>Metarhizium</taxon>
    </lineage>
</organism>
<accession>A0A0B4F753</accession>
<comment type="caution">
    <text evidence="2">The sequence shown here is derived from an EMBL/GenBank/DDBJ whole genome shotgun (WGS) entry which is preliminary data.</text>
</comment>
<dbReference type="HOGENOM" id="CLU_000570_1_0_1"/>
<dbReference type="InterPro" id="IPR036890">
    <property type="entry name" value="HATPase_C_sf"/>
</dbReference>
<feature type="compositionally biased region" description="Basic and acidic residues" evidence="1">
    <location>
        <begin position="1495"/>
        <end position="1509"/>
    </location>
</feature>
<proteinExistence type="predicted"/>
<evidence type="ECO:0000313" key="3">
    <source>
        <dbReference type="Proteomes" id="UP000031186"/>
    </source>
</evidence>
<name>A0A0B4F753_METAF</name>
<reference evidence="2 3" key="1">
    <citation type="journal article" date="2014" name="Proc. Natl. Acad. Sci. U.S.A.">
        <title>Trajectory and genomic determinants of fungal-pathogen speciation and host adaptation.</title>
        <authorList>
            <person name="Hu X."/>
            <person name="Xiao G."/>
            <person name="Zheng P."/>
            <person name="Shang Y."/>
            <person name="Su Y."/>
            <person name="Zhang X."/>
            <person name="Liu X."/>
            <person name="Zhan S."/>
            <person name="St Leger R.J."/>
            <person name="Wang C."/>
        </authorList>
    </citation>
    <scope>NUCLEOTIDE SEQUENCE [LARGE SCALE GENOMIC DNA]</scope>
    <source>
        <strain evidence="2 3">ARSEF 549</strain>
    </source>
</reference>
<dbReference type="NCBIfam" id="NF047352">
    <property type="entry name" value="P_loop_sacsin"/>
    <property type="match status" value="1"/>
</dbReference>
<dbReference type="OrthoDB" id="1262810at2759"/>
<dbReference type="PANTHER" id="PTHR32387:SF0">
    <property type="entry name" value="PROTEIN NO VEIN"/>
    <property type="match status" value="1"/>
</dbReference>
<feature type="non-terminal residue" evidence="2">
    <location>
        <position position="1"/>
    </location>
</feature>
<dbReference type="SUPFAM" id="SSF55874">
    <property type="entry name" value="ATPase domain of HSP90 chaperone/DNA topoisomerase II/histidine kinase"/>
    <property type="match status" value="1"/>
</dbReference>
<dbReference type="PANTHER" id="PTHR32387">
    <property type="entry name" value="WU:FJ29H11"/>
    <property type="match status" value="1"/>
</dbReference>
<dbReference type="Proteomes" id="UP000031186">
    <property type="component" value="Unassembled WGS sequence"/>
</dbReference>
<feature type="compositionally biased region" description="Polar residues" evidence="1">
    <location>
        <begin position="1426"/>
        <end position="1437"/>
    </location>
</feature>
<feature type="region of interest" description="Disordered" evidence="1">
    <location>
        <begin position="1541"/>
        <end position="1561"/>
    </location>
</feature>
<evidence type="ECO:0000313" key="2">
    <source>
        <dbReference type="EMBL" id="KID63562.1"/>
    </source>
</evidence>
<keyword evidence="3" id="KW-1185">Reference proteome</keyword>
<dbReference type="Gene3D" id="3.30.565.10">
    <property type="entry name" value="Histidine kinase-like ATPase, C-terminal domain"/>
    <property type="match status" value="1"/>
</dbReference>
<dbReference type="VEuPathDB" id="FungiDB:MAN_07763"/>
<keyword evidence="2" id="KW-0067">ATP-binding</keyword>
<feature type="compositionally biased region" description="Low complexity" evidence="1">
    <location>
        <begin position="1463"/>
        <end position="1479"/>
    </location>
</feature>
<dbReference type="InterPro" id="IPR052957">
    <property type="entry name" value="Auxin_embryo_med"/>
</dbReference>
<protein>
    <submittedName>
        <fullName evidence="2">ATPase-like, ATP-binding domain protein</fullName>
    </submittedName>
</protein>
<gene>
    <name evidence="2" type="ORF">MAN_07763</name>
</gene>
<dbReference type="GO" id="GO:0005524">
    <property type="term" value="F:ATP binding"/>
    <property type="evidence" value="ECO:0007669"/>
    <property type="project" value="UniProtKB-KW"/>
</dbReference>
<evidence type="ECO:0000256" key="1">
    <source>
        <dbReference type="SAM" id="MobiDB-lite"/>
    </source>
</evidence>
<keyword evidence="2" id="KW-0547">Nucleotide-binding</keyword>
<feature type="compositionally biased region" description="Polar residues" evidence="1">
    <location>
        <begin position="1541"/>
        <end position="1557"/>
    </location>
</feature>
<feature type="region of interest" description="Disordered" evidence="1">
    <location>
        <begin position="1426"/>
        <end position="1519"/>
    </location>
</feature>
<dbReference type="EMBL" id="AZNF01000010">
    <property type="protein sequence ID" value="KID63562.1"/>
    <property type="molecule type" value="Genomic_DNA"/>
</dbReference>
<sequence length="1806" mass="204701">MGEISDVVSSTEDARAFIEELAGRKGTFTDAFRREAEEEAKNGRKGMLQAIQGGEEIRQDLAKALRIISTDLYTNRARFLMEVIQNADDTKYTKDETPTVFITVFPKHVKIECNEEGFSRDNILALCRTGRSSKTPGRGYTGEKGIGFKSVFKLAKRAHIRSPPYYFQLDQTRELGMITPQWDQGFFDRHQENHQTTIILDRICDPTTDFSTALQNDVEAIDPGLLLFLRQIERIHLRLFTSSSDGVPAISKRFHRANWTPNSGFVSLKDEDANTRRNLYKHSFTIDCDGTETQRRGITNTDIVLAFPVKNKSRKYVPLIQKTNFVFAYLPLGNFGFRFVIQADFLTTSNRQSVNEDSSWNKNIAHAIPRAFEAAIGKFNGGDAKLDELSKRWPLYLDNNTSGLSAYWRSITESIKKHLRGAMVIKDRTGSVRKPKHLMFLDWAHDSNGEPMFGQMCDYVSADYPEPVREALLSLGVSAPNWRWVCYRLQELHDESLLHIRGRSKVWYSDLAKVILGPQEPLDHTKYARDLRTIPLIPLADGTWRCPPSECEPIYFPSSLGTTIPPGLPLSLVDAEACTCPKRRKLFGLLGVKDCDAPNVVERIINYHINFRLAKPIHLIAQLKYLYRMQEHLRPGDMDKVYFVCSNSEDLRRGTSTYVDTSISGELQQLFSGYSEAYFLDSRYFEEFGSSDREKLAEWLADTAGVALVPRFNAASGLHRDFKWLLKRKSNQILSILYQHWDCYKENLTNAANATLASHKFMCRPECRVPLRKTYIPLPTLVEKTGAFGDADCCHFLTLPSGDPENWKFLSVLGVGLDQGLDFYLWILNQPGFNNHKDVDKSRQLYLAIQSRAFSPTDKKKVKKAFGNQLVNLPNDEYKRLKSCVWHGPKNLLSKPALYPVYGHGLDRLFREILEVPDATCAETLEYLETLRNNESTTMADVAESYVFLQNYHADTFSVDDKTACIAVPSSGSALEWKTPAQCVWDDNEFSQNGLELESKMSIRSTIENHAPTAKAFFTKLLNLPNAGICELLADLALMQETKRDAPKRVYRLYERVESCRRSWPERIRHASTPRMRQVANRLDRKAFKKRPLVFLRGMNDQNSQWVSIEDCIWTRSVLRHKHALMPSLNQYRGLFRDALEVPNATMDMLVTELLEPAMDMEDKDGYQHVKELLQEIARLRPNGRVLERLDGKDCWPCRTPTCLHDLCSMGSFYVNDRQDLFDIFTKTHTFLDFDFNASRKLADLLCNRGCDSFLSEKVSTEIEFREPLEHDHDLMQDFRLRADALVKYFEYAECESPYELRPLLENVEVWMSEDIKTHYTLEDTTVTKSGGGSSVKVSIGVGKTPKLDIYVSTNKHVRSCALITDVPKQLVEALKLEPADLSDLHAILQVPPASLEALLIKRGITGGDASDDDKDTLVSQLINEDWQIQSDDSSGNDTEDAASTTSASSVRPDSARSAVIEYTSASAASRATYTTQRSNVHHRSSFRPTTPRPDSQDPLHEPAHESPTERPVTSRRTAAGLYNIYNRRRNMERLQSFAQNANPTSYRPERSNSQSGSSGGAFNLSILRETLEAAGPAPVSMPVPVDPYRRRRTVVIPNRNGEEMARDFEVGFLGEQFVSALGAVICYICPGQKLTLVEVYTLLHDTLELPDFTSEDNWTSSLRSRAGFPAFGREVSDFTYKDTQGALTSHFLQMQHPYDTPVWLSTVCDNGNMPIYRLEVKSTTSRDPSTTFYLSGGQYKLAKKLRVTSATPSEVYVILRISGLDALEDGAAHRPECRVYLDPYTRGEEGILDFVAPTYAVTATT</sequence>